<evidence type="ECO:0000313" key="3">
    <source>
        <dbReference type="Proteomes" id="UP001058184"/>
    </source>
</evidence>
<evidence type="ECO:0000256" key="1">
    <source>
        <dbReference type="SAM" id="Phobius"/>
    </source>
</evidence>
<dbReference type="RefSeq" id="WP_260001629.1">
    <property type="nucleotide sequence ID" value="NZ_CP081078.1"/>
</dbReference>
<feature type="transmembrane region" description="Helical" evidence="1">
    <location>
        <begin position="78"/>
        <end position="100"/>
    </location>
</feature>
<sequence>MTAVSEHRISQIFGSALLLTTVAELVYLAVWGFWLFPDGSWMGKVVWALTCAVAMGAAIGAGILLWAEPLRNSRSALWRAAAIVVIVGSYCAVLCSALDARFNYFGGSGQRVLFLASGLLPSFLGGWLLGWWLYRWKAGNRTPTETE</sequence>
<feature type="transmembrane region" description="Helical" evidence="1">
    <location>
        <begin position="12"/>
        <end position="34"/>
    </location>
</feature>
<gene>
    <name evidence="2" type="ORF">K3722_14960</name>
</gene>
<accession>A0ABY5WU00</accession>
<organism evidence="2 3">
    <name type="scientific">Leisingera caerulea</name>
    <name type="common">Phaeobacter caeruleus</name>
    <dbReference type="NCBI Taxonomy" id="506591"/>
    <lineage>
        <taxon>Bacteria</taxon>
        <taxon>Pseudomonadati</taxon>
        <taxon>Pseudomonadota</taxon>
        <taxon>Alphaproteobacteria</taxon>
        <taxon>Rhodobacterales</taxon>
        <taxon>Roseobacteraceae</taxon>
        <taxon>Leisingera</taxon>
    </lineage>
</organism>
<feature type="transmembrane region" description="Helical" evidence="1">
    <location>
        <begin position="46"/>
        <end position="66"/>
    </location>
</feature>
<keyword evidence="3" id="KW-1185">Reference proteome</keyword>
<proteinExistence type="predicted"/>
<keyword evidence="1" id="KW-0812">Transmembrane</keyword>
<keyword evidence="1" id="KW-1133">Transmembrane helix</keyword>
<protein>
    <submittedName>
        <fullName evidence="2">Uncharacterized protein</fullName>
    </submittedName>
</protein>
<dbReference type="Proteomes" id="UP001058184">
    <property type="component" value="Chromosome"/>
</dbReference>
<dbReference type="EMBL" id="CP081078">
    <property type="protein sequence ID" value="UWQ57793.1"/>
    <property type="molecule type" value="Genomic_DNA"/>
</dbReference>
<keyword evidence="1" id="KW-0472">Membrane</keyword>
<evidence type="ECO:0000313" key="2">
    <source>
        <dbReference type="EMBL" id="UWQ57793.1"/>
    </source>
</evidence>
<name>A0ABY5WU00_LEICA</name>
<reference evidence="2" key="1">
    <citation type="submission" date="2021-08" db="EMBL/GenBank/DDBJ databases">
        <authorList>
            <person name="Nwanade C."/>
            <person name="Wang M."/>
            <person name="Masoudi A."/>
            <person name="Yu Z."/>
            <person name="Liu J."/>
        </authorList>
    </citation>
    <scope>NUCLEOTIDE SEQUENCE</scope>
    <source>
        <strain evidence="2">S141</strain>
    </source>
</reference>
<feature type="transmembrane region" description="Helical" evidence="1">
    <location>
        <begin position="112"/>
        <end position="134"/>
    </location>
</feature>